<protein>
    <submittedName>
        <fullName evidence="1">Uncharacterized protein</fullName>
    </submittedName>
</protein>
<sequence length="56" mass="6384">MFPHRPLSLPNKEEFHYNNRCFGRSMGSLLGVWPSTSSYLINGQRTSAFQRLLLGA</sequence>
<dbReference type="EMBL" id="CP036298">
    <property type="protein sequence ID" value="QDV23904.1"/>
    <property type="molecule type" value="Genomic_DNA"/>
</dbReference>
<reference evidence="1 2" key="1">
    <citation type="submission" date="2019-02" db="EMBL/GenBank/DDBJ databases">
        <title>Deep-cultivation of Planctomycetes and their phenomic and genomic characterization uncovers novel biology.</title>
        <authorList>
            <person name="Wiegand S."/>
            <person name="Jogler M."/>
            <person name="Boedeker C."/>
            <person name="Pinto D."/>
            <person name="Vollmers J."/>
            <person name="Rivas-Marin E."/>
            <person name="Kohn T."/>
            <person name="Peeters S.H."/>
            <person name="Heuer A."/>
            <person name="Rast P."/>
            <person name="Oberbeckmann S."/>
            <person name="Bunk B."/>
            <person name="Jeske O."/>
            <person name="Meyerdierks A."/>
            <person name="Storesund J.E."/>
            <person name="Kallscheuer N."/>
            <person name="Luecker S."/>
            <person name="Lage O.M."/>
            <person name="Pohl T."/>
            <person name="Merkel B.J."/>
            <person name="Hornburger P."/>
            <person name="Mueller R.-W."/>
            <person name="Bruemmer F."/>
            <person name="Labrenz M."/>
            <person name="Spormann A.M."/>
            <person name="Op den Camp H."/>
            <person name="Overmann J."/>
            <person name="Amann R."/>
            <person name="Jetten M.S.M."/>
            <person name="Mascher T."/>
            <person name="Medema M.H."/>
            <person name="Devos D.P."/>
            <person name="Kaster A.-K."/>
            <person name="Ovreas L."/>
            <person name="Rohde M."/>
            <person name="Galperin M.Y."/>
            <person name="Jogler C."/>
        </authorList>
    </citation>
    <scope>NUCLEOTIDE SEQUENCE [LARGE SCALE GENOMIC DNA]</scope>
    <source>
        <strain evidence="1 2">Q31a</strain>
    </source>
</reference>
<evidence type="ECO:0000313" key="1">
    <source>
        <dbReference type="EMBL" id="QDV23904.1"/>
    </source>
</evidence>
<dbReference type="KEGG" id="ahel:Q31a_22140"/>
<accession>A0A518G5R0</accession>
<gene>
    <name evidence="1" type="ORF">Q31a_22140</name>
</gene>
<name>A0A518G5R0_9BACT</name>
<evidence type="ECO:0000313" key="2">
    <source>
        <dbReference type="Proteomes" id="UP000318017"/>
    </source>
</evidence>
<keyword evidence="2" id="KW-1185">Reference proteome</keyword>
<dbReference type="Proteomes" id="UP000318017">
    <property type="component" value="Chromosome"/>
</dbReference>
<proteinExistence type="predicted"/>
<organism evidence="1 2">
    <name type="scientific">Aureliella helgolandensis</name>
    <dbReference type="NCBI Taxonomy" id="2527968"/>
    <lineage>
        <taxon>Bacteria</taxon>
        <taxon>Pseudomonadati</taxon>
        <taxon>Planctomycetota</taxon>
        <taxon>Planctomycetia</taxon>
        <taxon>Pirellulales</taxon>
        <taxon>Pirellulaceae</taxon>
        <taxon>Aureliella</taxon>
    </lineage>
</organism>
<dbReference type="AlphaFoldDB" id="A0A518G5R0"/>